<feature type="signal peptide" evidence="2">
    <location>
        <begin position="1"/>
        <end position="20"/>
    </location>
</feature>
<evidence type="ECO:0000313" key="3">
    <source>
        <dbReference type="EMBL" id="MBC3805986.1"/>
    </source>
</evidence>
<dbReference type="EMBL" id="JACOFW010000001">
    <property type="protein sequence ID" value="MBC3805986.1"/>
    <property type="molecule type" value="Genomic_DNA"/>
</dbReference>
<keyword evidence="4" id="KW-1185">Reference proteome</keyword>
<feature type="region of interest" description="Disordered" evidence="1">
    <location>
        <begin position="23"/>
        <end position="47"/>
    </location>
</feature>
<evidence type="ECO:0008006" key="5">
    <source>
        <dbReference type="Google" id="ProtNLM"/>
    </source>
</evidence>
<dbReference type="PROSITE" id="PS51257">
    <property type="entry name" value="PROKAR_LIPOPROTEIN"/>
    <property type="match status" value="1"/>
</dbReference>
<evidence type="ECO:0000256" key="2">
    <source>
        <dbReference type="SAM" id="SignalP"/>
    </source>
</evidence>
<dbReference type="SUPFAM" id="SSF74653">
    <property type="entry name" value="TolA/TonB C-terminal domain"/>
    <property type="match status" value="1"/>
</dbReference>
<protein>
    <recommendedName>
        <fullName evidence="5">Protein TonB</fullName>
    </recommendedName>
</protein>
<dbReference type="Proteomes" id="UP000648257">
    <property type="component" value="Unassembled WGS sequence"/>
</dbReference>
<name>A0ABR6WZC6_9BURK</name>
<accession>A0ABR6WZC6</accession>
<dbReference type="Gene3D" id="3.30.1150.10">
    <property type="match status" value="1"/>
</dbReference>
<evidence type="ECO:0000313" key="4">
    <source>
        <dbReference type="Proteomes" id="UP000648257"/>
    </source>
</evidence>
<comment type="caution">
    <text evidence="3">The sequence shown here is derived from an EMBL/GenBank/DDBJ whole genome shotgun (WGS) entry which is preliminary data.</text>
</comment>
<evidence type="ECO:0000256" key="1">
    <source>
        <dbReference type="SAM" id="MobiDB-lite"/>
    </source>
</evidence>
<dbReference type="RefSeq" id="WP_186920704.1">
    <property type="nucleotide sequence ID" value="NZ_JACOFW010000001.1"/>
</dbReference>
<sequence>MNSRLRRPLLILGLLLTACGAPKTETPQPDTAIEKPKIPDNNSGKPDQLKIVKSNAKTLVDYQLDLANHLSRVNAATIYAGNPQALLRSVIVLRFSVNSQGNLLSKVIVRSNKDRETEAIALSSLVKAQPFPVPPARFLKQGKIDIVETWLFNSDGRFQLRTVALPQASQ</sequence>
<keyword evidence="2" id="KW-0732">Signal</keyword>
<gene>
    <name evidence="3" type="ORF">H8K52_01345</name>
</gene>
<reference evidence="3 4" key="1">
    <citation type="submission" date="2020-08" db="EMBL/GenBank/DDBJ databases">
        <title>Novel species isolated from subtropical streams in China.</title>
        <authorList>
            <person name="Lu H."/>
        </authorList>
    </citation>
    <scope>NUCLEOTIDE SEQUENCE [LARGE SCALE GENOMIC DNA]</scope>
    <source>
        <strain evidence="3 4">KACC 16656</strain>
    </source>
</reference>
<proteinExistence type="predicted"/>
<organism evidence="3 4">
    <name type="scientific">Undibacterium seohonense</name>
    <dbReference type="NCBI Taxonomy" id="1344950"/>
    <lineage>
        <taxon>Bacteria</taxon>
        <taxon>Pseudomonadati</taxon>
        <taxon>Pseudomonadota</taxon>
        <taxon>Betaproteobacteria</taxon>
        <taxon>Burkholderiales</taxon>
        <taxon>Oxalobacteraceae</taxon>
        <taxon>Undibacterium</taxon>
    </lineage>
</organism>
<feature type="chain" id="PRO_5045989658" description="Protein TonB" evidence="2">
    <location>
        <begin position="21"/>
        <end position="170"/>
    </location>
</feature>